<keyword evidence="6" id="KW-0663">Pyridoxal phosphate</keyword>
<reference evidence="8" key="1">
    <citation type="submission" date="2014-11" db="EMBL/GenBank/DDBJ databases">
        <authorList>
            <person name="Genoscope - CEA"/>
        </authorList>
    </citation>
    <scope>NUCLEOTIDE SEQUENCE</scope>
    <source>
        <strain evidence="8">IPO1609</strain>
    </source>
</reference>
<dbReference type="Pfam" id="PF00155">
    <property type="entry name" value="Aminotran_1_2"/>
    <property type="match status" value="1"/>
</dbReference>
<dbReference type="Gene3D" id="3.90.1150.10">
    <property type="entry name" value="Aspartate Aminotransferase, domain 1"/>
    <property type="match status" value="1"/>
</dbReference>
<evidence type="ECO:0000256" key="1">
    <source>
        <dbReference type="ARBA" id="ARBA00001933"/>
    </source>
</evidence>
<evidence type="ECO:0000256" key="3">
    <source>
        <dbReference type="ARBA" id="ARBA00011738"/>
    </source>
</evidence>
<dbReference type="InterPro" id="IPR015422">
    <property type="entry name" value="PyrdxlP-dep_Trfase_small"/>
</dbReference>
<dbReference type="InterPro" id="IPR015424">
    <property type="entry name" value="PyrdxlP-dep_Trfase"/>
</dbReference>
<protein>
    <submittedName>
        <fullName evidence="8">Transcriptional regulators containing a dna-binding hth domain and an aminotransferase domain protein</fullName>
    </submittedName>
</protein>
<dbReference type="PANTHER" id="PTHR42790:SF19">
    <property type="entry name" value="KYNURENINE_ALPHA-AMINOADIPATE AMINOTRANSFERASE, MITOCHONDRIAL"/>
    <property type="match status" value="1"/>
</dbReference>
<keyword evidence="4 8" id="KW-0032">Aminotransferase</keyword>
<comment type="cofactor">
    <cofactor evidence="1">
        <name>pyridoxal 5'-phosphate</name>
        <dbReference type="ChEBI" id="CHEBI:597326"/>
    </cofactor>
</comment>
<dbReference type="GO" id="GO:0003677">
    <property type="term" value="F:DNA binding"/>
    <property type="evidence" value="ECO:0007669"/>
    <property type="project" value="UniProtKB-KW"/>
</dbReference>
<keyword evidence="5" id="KW-0808">Transferase</keyword>
<evidence type="ECO:0000256" key="6">
    <source>
        <dbReference type="ARBA" id="ARBA00022898"/>
    </source>
</evidence>
<proteinExistence type="inferred from homology"/>
<dbReference type="InterPro" id="IPR050859">
    <property type="entry name" value="Class-I_PLP-dep_aminotransf"/>
</dbReference>
<dbReference type="InterPro" id="IPR004839">
    <property type="entry name" value="Aminotransferase_I/II_large"/>
</dbReference>
<evidence type="ECO:0000313" key="9">
    <source>
        <dbReference type="Proteomes" id="UP000053470"/>
    </source>
</evidence>
<evidence type="ECO:0000256" key="2">
    <source>
        <dbReference type="ARBA" id="ARBA00007441"/>
    </source>
</evidence>
<dbReference type="FunFam" id="3.40.640.10:FF:000053">
    <property type="entry name" value="Aminotransferase, class I"/>
    <property type="match status" value="1"/>
</dbReference>
<dbReference type="CDD" id="cd00609">
    <property type="entry name" value="AAT_like"/>
    <property type="match status" value="1"/>
</dbReference>
<name>A0ABF7R9U4_RALSL</name>
<gene>
    <name evidence="8" type="ORF">RSIPO_00248</name>
</gene>
<evidence type="ECO:0000259" key="7">
    <source>
        <dbReference type="Pfam" id="PF00155"/>
    </source>
</evidence>
<sequence length="416" mass="44396">MHSYSISLFHFPHAMDFLQSLLAPRLQNVETSAIRELFKVLGKPGLISFAGGFPDAALFDVEGLKAAADSALATDAARALQYGATEGFEPLREAIVTLMRARGATVANTDILVTTGSQQGLDLLGKVLIGEGDTVLTEAPTFLAAIQAFKLYGAKVAGVPTDEDGLDLDALEKTLAAGRAKFLYVIPNFGNPSGALMSLERRRRLLEMAVRHNLLIVEDDPYGELYFDAPPPPSLFALSQQTDGAQGRVIYLGSLSKVVAPGLRVGWMIAPSPVLANAVMVKQFADAHTSTFAQATAAAYLRSQRMEAVLPRTRAAYAERAHAMADGLRALLPEAELTFNRPRGGMFLWGRLPGRNAADVAKIAIERGVAFVPGAAFYPADPDRSTLRLSYATSSLAQVEEGVRKLAGAIGELAIA</sequence>
<dbReference type="InterPro" id="IPR015421">
    <property type="entry name" value="PyrdxlP-dep_Trfase_major"/>
</dbReference>
<keyword evidence="8" id="KW-0238">DNA-binding</keyword>
<feature type="domain" description="Aminotransferase class I/classII large" evidence="7">
    <location>
        <begin position="64"/>
        <end position="406"/>
    </location>
</feature>
<evidence type="ECO:0000256" key="5">
    <source>
        <dbReference type="ARBA" id="ARBA00022679"/>
    </source>
</evidence>
<dbReference type="GO" id="GO:0008483">
    <property type="term" value="F:transaminase activity"/>
    <property type="evidence" value="ECO:0007669"/>
    <property type="project" value="UniProtKB-KW"/>
</dbReference>
<evidence type="ECO:0000256" key="4">
    <source>
        <dbReference type="ARBA" id="ARBA00022576"/>
    </source>
</evidence>
<dbReference type="SUPFAM" id="SSF53383">
    <property type="entry name" value="PLP-dependent transferases"/>
    <property type="match status" value="1"/>
</dbReference>
<dbReference type="PANTHER" id="PTHR42790">
    <property type="entry name" value="AMINOTRANSFERASE"/>
    <property type="match status" value="1"/>
</dbReference>
<keyword evidence="9" id="KW-1185">Reference proteome</keyword>
<reference evidence="8" key="2">
    <citation type="submission" date="2022-04" db="EMBL/GenBank/DDBJ databases">
        <title>Genomic draft of R. solanacearum strain IPO1609, a phylotype IIB1/biovar 2/race 3 strain isolated from potato in Europe.</title>
        <authorList>
            <person name="Boucher C."/>
            <person name="Carrere S."/>
            <person name="Dossat C."/>
            <person name="Elbaz M."/>
            <person name="Genin S."/>
            <person name="Gouzy J."/>
            <person name="Prior P."/>
            <person name="Segurens B."/>
            <person name="Wincker P."/>
        </authorList>
    </citation>
    <scope>NUCLEOTIDE SEQUENCE</scope>
    <source>
        <strain evidence="8">IPO1609</strain>
    </source>
</reference>
<dbReference type="Proteomes" id="UP000053470">
    <property type="component" value="Unassembled WGS sequence"/>
</dbReference>
<dbReference type="EMBL" id="LN651282">
    <property type="protein sequence ID" value="CEJ18078.1"/>
    <property type="molecule type" value="Genomic_DNA"/>
</dbReference>
<organism evidence="8 9">
    <name type="scientific">Ralstonia solanacearum IPO1609</name>
    <dbReference type="NCBI Taxonomy" id="564066"/>
    <lineage>
        <taxon>Bacteria</taxon>
        <taxon>Pseudomonadati</taxon>
        <taxon>Pseudomonadota</taxon>
        <taxon>Betaproteobacteria</taxon>
        <taxon>Burkholderiales</taxon>
        <taxon>Burkholderiaceae</taxon>
        <taxon>Ralstonia</taxon>
        <taxon>Ralstonia solanacearum species complex</taxon>
    </lineage>
</organism>
<dbReference type="AlphaFoldDB" id="A0ABF7R9U4"/>
<evidence type="ECO:0000313" key="8">
    <source>
        <dbReference type="EMBL" id="CEJ18078.1"/>
    </source>
</evidence>
<accession>A0ABF7R9U4</accession>
<dbReference type="Gene3D" id="3.40.640.10">
    <property type="entry name" value="Type I PLP-dependent aspartate aminotransferase-like (Major domain)"/>
    <property type="match status" value="1"/>
</dbReference>
<comment type="similarity">
    <text evidence="2">Belongs to the class-I pyridoxal-phosphate-dependent aminotransferase family.</text>
</comment>
<comment type="subunit">
    <text evidence="3">Homodimer.</text>
</comment>